<dbReference type="Gene3D" id="2.130.10.30">
    <property type="entry name" value="Regulator of chromosome condensation 1/beta-lactamase-inhibitor protein II"/>
    <property type="match status" value="2"/>
</dbReference>
<feature type="transmembrane region" description="Helical" evidence="6">
    <location>
        <begin position="638"/>
        <end position="661"/>
    </location>
</feature>
<name>A0A1Q9D3W2_SYMMI</name>
<evidence type="ECO:0000256" key="4">
    <source>
        <dbReference type="ARBA" id="ARBA00022989"/>
    </source>
</evidence>
<keyword evidence="3 6" id="KW-0812">Transmembrane</keyword>
<dbReference type="Pfam" id="PF09335">
    <property type="entry name" value="VTT_dom"/>
    <property type="match status" value="1"/>
</dbReference>
<feature type="signal peptide" evidence="7">
    <location>
        <begin position="1"/>
        <end position="18"/>
    </location>
</feature>
<dbReference type="Proteomes" id="UP000186817">
    <property type="component" value="Unassembled WGS sequence"/>
</dbReference>
<dbReference type="PANTHER" id="PTHR12677">
    <property type="entry name" value="GOLGI APPARATUS MEMBRANE PROTEIN TVP38-RELATED"/>
    <property type="match status" value="1"/>
</dbReference>
<sequence>MLLKVLVLCTAAASSGCGAFFCQRGDAQAKIYPDLGGFLQSAASIMSIALEVALLSGKTAIVEVGLEEDMKALKCRAEVALGVGRGRLLDASGKVLASCDSIEEAKLQTGDLLTLQVSRVQVSATGGAFAAILGDGSVVTWGDAGCGGDSRAVQDQLKNVQQIQASHRAFAATLVDGLVVTWGDACSGGDSSAVQAQLTNVQQIRASHHAFVAILGDGSVVTWGDADGFADTSAVQDQLKNVQQIEASFSAFAAILGDGSIVTWGNVDFGGDSRAVKDQLQNVQQIHSSFGAFAAIRDDGSVVTWGDVEFGSDSSAVQDQLSNVQQIQASREAFAAIVGDGSVVTWGDAGRGGDSRALQARLQDVQRIQASAEAFAAILADGSVVTWGDAGCGGDSRFVRDQLQNVQQLQSSSGAFAAVLGDGSVVTWGDAGTGGDASTVQDQLKNVQQIQASDKAFAAIRGDGSVVTWGNAYYGGDSAAASDLLLPFVRQSMSGVMQGRCSESFAPRPALGKFGIDQLPSRVAALGPFGAAYFCAVYAIALCFAVPATPLTLTAGYLFGFPAGFLLAITAGGVSGCICFMLSRIMRPSISRLISHNQAYGRINRAVELEGFKIIFLLRLSPVVPFSILSYACGLSQVAFPAFCLANILGFMPCTAALIWAATHMRSVMESGGVLPVIRVPITFVS</sequence>
<evidence type="ECO:0000259" key="8">
    <source>
        <dbReference type="Pfam" id="PF09335"/>
    </source>
</evidence>
<keyword evidence="10" id="KW-1185">Reference proteome</keyword>
<dbReference type="InterPro" id="IPR032816">
    <property type="entry name" value="VTT_dom"/>
</dbReference>
<feature type="transmembrane region" description="Helical" evidence="6">
    <location>
        <begin position="559"/>
        <end position="582"/>
    </location>
</feature>
<comment type="caution">
    <text evidence="9">The sequence shown here is derived from an EMBL/GenBank/DDBJ whole genome shotgun (WGS) entry which is preliminary data.</text>
</comment>
<evidence type="ECO:0000256" key="2">
    <source>
        <dbReference type="ARBA" id="ARBA00022475"/>
    </source>
</evidence>
<gene>
    <name evidence="9" type="ORF">AK812_SmicGene28671</name>
</gene>
<dbReference type="PANTHER" id="PTHR12677:SF59">
    <property type="entry name" value="GOLGI APPARATUS MEMBRANE PROTEIN TVP38-RELATED"/>
    <property type="match status" value="1"/>
</dbReference>
<dbReference type="OrthoDB" id="5370059at2759"/>
<feature type="chain" id="PRO_5013385338" evidence="7">
    <location>
        <begin position="19"/>
        <end position="686"/>
    </location>
</feature>
<comment type="subcellular location">
    <subcellularLocation>
        <location evidence="1">Cell membrane</location>
        <topology evidence="1">Multi-pass membrane protein</topology>
    </subcellularLocation>
</comment>
<dbReference type="EMBL" id="LSRX01000741">
    <property type="protein sequence ID" value="OLP89816.1"/>
    <property type="molecule type" value="Genomic_DNA"/>
</dbReference>
<accession>A0A1Q9D3W2</accession>
<protein>
    <submittedName>
        <fullName evidence="9">Membrane protein</fullName>
    </submittedName>
</protein>
<feature type="transmembrane region" description="Helical" evidence="6">
    <location>
        <begin position="523"/>
        <end position="547"/>
    </location>
</feature>
<proteinExistence type="predicted"/>
<dbReference type="InterPro" id="IPR009091">
    <property type="entry name" value="RCC1/BLIP-II"/>
</dbReference>
<evidence type="ECO:0000256" key="3">
    <source>
        <dbReference type="ARBA" id="ARBA00022692"/>
    </source>
</evidence>
<dbReference type="PROSITE" id="PS51257">
    <property type="entry name" value="PROKAR_LIPOPROTEIN"/>
    <property type="match status" value="1"/>
</dbReference>
<keyword evidence="4 6" id="KW-1133">Transmembrane helix</keyword>
<dbReference type="GO" id="GO:0005886">
    <property type="term" value="C:plasma membrane"/>
    <property type="evidence" value="ECO:0007669"/>
    <property type="project" value="UniProtKB-SubCell"/>
</dbReference>
<feature type="domain" description="VTT" evidence="8">
    <location>
        <begin position="546"/>
        <end position="658"/>
    </location>
</feature>
<evidence type="ECO:0000256" key="1">
    <source>
        <dbReference type="ARBA" id="ARBA00004651"/>
    </source>
</evidence>
<evidence type="ECO:0000256" key="6">
    <source>
        <dbReference type="SAM" id="Phobius"/>
    </source>
</evidence>
<organism evidence="9 10">
    <name type="scientific">Symbiodinium microadriaticum</name>
    <name type="common">Dinoflagellate</name>
    <name type="synonym">Zooxanthella microadriatica</name>
    <dbReference type="NCBI Taxonomy" id="2951"/>
    <lineage>
        <taxon>Eukaryota</taxon>
        <taxon>Sar</taxon>
        <taxon>Alveolata</taxon>
        <taxon>Dinophyceae</taxon>
        <taxon>Suessiales</taxon>
        <taxon>Symbiodiniaceae</taxon>
        <taxon>Symbiodinium</taxon>
    </lineage>
</organism>
<keyword evidence="7" id="KW-0732">Signal</keyword>
<reference evidence="9 10" key="1">
    <citation type="submission" date="2016-02" db="EMBL/GenBank/DDBJ databases">
        <title>Genome analysis of coral dinoflagellate symbionts highlights evolutionary adaptations to a symbiotic lifestyle.</title>
        <authorList>
            <person name="Aranda M."/>
            <person name="Li Y."/>
            <person name="Liew Y.J."/>
            <person name="Baumgarten S."/>
            <person name="Simakov O."/>
            <person name="Wilson M."/>
            <person name="Piel J."/>
            <person name="Ashoor H."/>
            <person name="Bougouffa S."/>
            <person name="Bajic V.B."/>
            <person name="Ryu T."/>
            <person name="Ravasi T."/>
            <person name="Bayer T."/>
            <person name="Micklem G."/>
            <person name="Kim H."/>
            <person name="Bhak J."/>
            <person name="Lajeunesse T.C."/>
            <person name="Voolstra C.R."/>
        </authorList>
    </citation>
    <scope>NUCLEOTIDE SEQUENCE [LARGE SCALE GENOMIC DNA]</scope>
    <source>
        <strain evidence="9 10">CCMP2467</strain>
    </source>
</reference>
<evidence type="ECO:0000313" key="10">
    <source>
        <dbReference type="Proteomes" id="UP000186817"/>
    </source>
</evidence>
<evidence type="ECO:0000313" key="9">
    <source>
        <dbReference type="EMBL" id="OLP89816.1"/>
    </source>
</evidence>
<dbReference type="AlphaFoldDB" id="A0A1Q9D3W2"/>
<evidence type="ECO:0000256" key="5">
    <source>
        <dbReference type="ARBA" id="ARBA00023136"/>
    </source>
</evidence>
<dbReference type="InterPro" id="IPR015414">
    <property type="entry name" value="TMEM64"/>
</dbReference>
<keyword evidence="2" id="KW-1003">Cell membrane</keyword>
<evidence type="ECO:0000256" key="7">
    <source>
        <dbReference type="SAM" id="SignalP"/>
    </source>
</evidence>
<dbReference type="SUPFAM" id="SSF50985">
    <property type="entry name" value="RCC1/BLIP-II"/>
    <property type="match status" value="1"/>
</dbReference>
<keyword evidence="5 6" id="KW-0472">Membrane</keyword>